<comment type="similarity">
    <text evidence="1 17">In the C-terminal section; belongs to the transferase hexapeptide repeat family.</text>
</comment>
<feature type="region of interest" description="Pyrophosphorylase" evidence="17">
    <location>
        <begin position="1"/>
        <end position="239"/>
    </location>
</feature>
<evidence type="ECO:0000313" key="20">
    <source>
        <dbReference type="EMBL" id="AUG29208.1"/>
    </source>
</evidence>
<comment type="caution">
    <text evidence="17">Lacks conserved residue(s) required for the propagation of feature annotation.</text>
</comment>
<dbReference type="GO" id="GO:0000902">
    <property type="term" value="P:cell morphogenesis"/>
    <property type="evidence" value="ECO:0007669"/>
    <property type="project" value="UniProtKB-UniRule"/>
</dbReference>
<feature type="binding site" evidence="17">
    <location>
        <position position="360"/>
    </location>
    <ligand>
        <name>UDP-N-acetyl-alpha-D-glucosamine</name>
        <dbReference type="ChEBI" id="CHEBI:57705"/>
    </ligand>
</feature>
<dbReference type="RefSeq" id="WP_101306006.1">
    <property type="nucleotide sequence ID" value="NZ_CP025299.1"/>
</dbReference>
<comment type="catalytic activity">
    <reaction evidence="14 17">
        <text>alpha-D-glucosamine 1-phosphate + acetyl-CoA = N-acetyl-alpha-D-glucosamine 1-phosphate + CoA + H(+)</text>
        <dbReference type="Rhea" id="RHEA:13725"/>
        <dbReference type="ChEBI" id="CHEBI:15378"/>
        <dbReference type="ChEBI" id="CHEBI:57287"/>
        <dbReference type="ChEBI" id="CHEBI:57288"/>
        <dbReference type="ChEBI" id="CHEBI:57776"/>
        <dbReference type="ChEBI" id="CHEBI:58516"/>
        <dbReference type="EC" id="2.3.1.157"/>
    </reaction>
</comment>
<keyword evidence="9 17" id="KW-0133">Cell shape</keyword>
<reference evidence="20 21" key="1">
    <citation type="submission" date="2017-12" db="EMBL/GenBank/DDBJ databases">
        <title>Isolation and characterization of estrogens degradatiion strain Microbacterium hominis SJTG1.</title>
        <authorList>
            <person name="Xiong W."/>
            <person name="Yin C."/>
            <person name="Zheng D."/>
            <person name="Liang R."/>
        </authorList>
    </citation>
    <scope>NUCLEOTIDE SEQUENCE [LARGE SCALE GENOMIC DNA]</scope>
    <source>
        <strain evidence="20 21">SJTG1</strain>
    </source>
</reference>
<evidence type="ECO:0000256" key="9">
    <source>
        <dbReference type="ARBA" id="ARBA00022960"/>
    </source>
</evidence>
<dbReference type="InterPro" id="IPR038009">
    <property type="entry name" value="GlmU_C_LbH"/>
</dbReference>
<evidence type="ECO:0000256" key="6">
    <source>
        <dbReference type="ARBA" id="ARBA00022723"/>
    </source>
</evidence>
<feature type="binding site" evidence="17">
    <location>
        <position position="342"/>
    </location>
    <ligand>
        <name>UDP-N-acetyl-alpha-D-glucosamine</name>
        <dbReference type="ChEBI" id="CHEBI:57705"/>
    </ligand>
</feature>
<feature type="binding site" evidence="17">
    <location>
        <position position="29"/>
    </location>
    <ligand>
        <name>UDP-N-acetyl-alpha-D-glucosamine</name>
        <dbReference type="ChEBI" id="CHEBI:57705"/>
    </ligand>
</feature>
<feature type="binding site" evidence="17">
    <location>
        <position position="164"/>
    </location>
    <ligand>
        <name>UDP-N-acetyl-alpha-D-glucosamine</name>
        <dbReference type="ChEBI" id="CHEBI:57705"/>
    </ligand>
</feature>
<evidence type="ECO:0000256" key="1">
    <source>
        <dbReference type="ARBA" id="ARBA00007707"/>
    </source>
</evidence>
<comment type="function">
    <text evidence="16 17">Catalyzes the last two sequential reactions in the de novo biosynthetic pathway for UDP-N-acetylglucosamine (UDP-GlcNAc). The C-terminal domain catalyzes the transfer of acetyl group from acetyl coenzyme A to glucosamine-1-phosphate (GlcN-1-P) to produce N-acetylglucosamine-1-phosphate (GlcNAc-1-P), which is converted into UDP-GlcNAc by the transfer of uridine 5-monophosphate (from uridine 5-triphosphate), a reaction catalyzed by the N-terminal domain.</text>
</comment>
<accession>A0A2K9DLF2</accession>
<feature type="region of interest" description="Linker" evidence="17">
    <location>
        <begin position="240"/>
        <end position="260"/>
    </location>
</feature>
<feature type="binding site" evidence="17">
    <location>
        <position position="389"/>
    </location>
    <ligand>
        <name>acetyl-CoA</name>
        <dbReference type="ChEBI" id="CHEBI:57288"/>
    </ligand>
</feature>
<dbReference type="Gene3D" id="2.160.10.10">
    <property type="entry name" value="Hexapeptide repeat proteins"/>
    <property type="match status" value="1"/>
</dbReference>
<keyword evidence="12 17" id="KW-0012">Acyltransferase</keyword>
<feature type="binding site" evidence="17">
    <location>
        <position position="386"/>
    </location>
    <ligand>
        <name>UDP-N-acetyl-alpha-D-glucosamine</name>
        <dbReference type="ChEBI" id="CHEBI:57705"/>
    </ligand>
</feature>
<evidence type="ECO:0000313" key="21">
    <source>
        <dbReference type="Proteomes" id="UP000233276"/>
    </source>
</evidence>
<evidence type="ECO:0000256" key="11">
    <source>
        <dbReference type="ARBA" id="ARBA00023268"/>
    </source>
</evidence>
<dbReference type="InterPro" id="IPR050065">
    <property type="entry name" value="GlmU-like"/>
</dbReference>
<evidence type="ECO:0000256" key="13">
    <source>
        <dbReference type="ARBA" id="ARBA00023316"/>
    </source>
</evidence>
<dbReference type="InterPro" id="IPR029044">
    <property type="entry name" value="Nucleotide-diphossugar_trans"/>
</dbReference>
<feature type="binding site" evidence="17">
    <location>
        <position position="375"/>
    </location>
    <ligand>
        <name>UDP-N-acetyl-alpha-D-glucosamine</name>
        <dbReference type="ChEBI" id="CHEBI:57705"/>
    </ligand>
</feature>
<evidence type="ECO:0000256" key="2">
    <source>
        <dbReference type="ARBA" id="ARBA00007947"/>
    </source>
</evidence>
<name>A0A2K9DLF2_9MICO</name>
<dbReference type="UniPathway" id="UPA00113">
    <property type="reaction ID" value="UER00532"/>
</dbReference>
<dbReference type="Gene3D" id="3.90.550.10">
    <property type="entry name" value="Spore Coat Polysaccharide Biosynthesis Protein SpsA, Chain A"/>
    <property type="match status" value="1"/>
</dbReference>
<feature type="active site" description="Proton acceptor" evidence="17">
    <location>
        <position position="372"/>
    </location>
</feature>
<evidence type="ECO:0000256" key="12">
    <source>
        <dbReference type="ARBA" id="ARBA00023315"/>
    </source>
</evidence>
<dbReference type="SUPFAM" id="SSF51161">
    <property type="entry name" value="Trimeric LpxA-like enzymes"/>
    <property type="match status" value="1"/>
</dbReference>
<feature type="binding site" evidence="17">
    <location>
        <position position="112"/>
    </location>
    <ligand>
        <name>Mg(2+)</name>
        <dbReference type="ChEBI" id="CHEBI:18420"/>
    </ligand>
</feature>
<feature type="binding site" evidence="17">
    <location>
        <position position="432"/>
    </location>
    <ligand>
        <name>acetyl-CoA</name>
        <dbReference type="ChEBI" id="CHEBI:57288"/>
    </ligand>
</feature>
<keyword evidence="8 17" id="KW-0460">Magnesium</keyword>
<keyword evidence="11 17" id="KW-0511">Multifunctional enzyme</keyword>
<feature type="compositionally biased region" description="Low complexity" evidence="18">
    <location>
        <begin position="467"/>
        <end position="478"/>
    </location>
</feature>
<dbReference type="GO" id="GO:0016020">
    <property type="term" value="C:membrane"/>
    <property type="evidence" value="ECO:0007669"/>
    <property type="project" value="GOC"/>
</dbReference>
<keyword evidence="6 17" id="KW-0479">Metal-binding</keyword>
<comment type="cofactor">
    <cofactor evidence="17">
        <name>Mg(2+)</name>
        <dbReference type="ChEBI" id="CHEBI:18420"/>
    </cofactor>
    <text evidence="17">Binds 1 Mg(2+) ion per subunit.</text>
</comment>
<dbReference type="InterPro" id="IPR011004">
    <property type="entry name" value="Trimer_LpxA-like_sf"/>
</dbReference>
<dbReference type="GO" id="GO:0005737">
    <property type="term" value="C:cytoplasm"/>
    <property type="evidence" value="ECO:0007669"/>
    <property type="project" value="UniProtKB-SubCell"/>
</dbReference>
<feature type="binding site" evidence="17">
    <location>
        <begin position="395"/>
        <end position="396"/>
    </location>
    <ligand>
        <name>acetyl-CoA</name>
        <dbReference type="ChEBI" id="CHEBI:57288"/>
    </ligand>
</feature>
<evidence type="ECO:0000256" key="10">
    <source>
        <dbReference type="ARBA" id="ARBA00022984"/>
    </source>
</evidence>
<feature type="binding site" evidence="17">
    <location>
        <position position="237"/>
    </location>
    <ligand>
        <name>UDP-N-acetyl-alpha-D-glucosamine</name>
        <dbReference type="ChEBI" id="CHEBI:57705"/>
    </ligand>
</feature>
<dbReference type="GO" id="GO:0000287">
    <property type="term" value="F:magnesium ion binding"/>
    <property type="evidence" value="ECO:0007669"/>
    <property type="project" value="UniProtKB-UniRule"/>
</dbReference>
<evidence type="ECO:0000256" key="14">
    <source>
        <dbReference type="ARBA" id="ARBA00048247"/>
    </source>
</evidence>
<evidence type="ECO:0000256" key="8">
    <source>
        <dbReference type="ARBA" id="ARBA00022842"/>
    </source>
</evidence>
<evidence type="ECO:0000256" key="5">
    <source>
        <dbReference type="ARBA" id="ARBA00022695"/>
    </source>
</evidence>
<evidence type="ECO:0000256" key="15">
    <source>
        <dbReference type="ARBA" id="ARBA00048493"/>
    </source>
</evidence>
<dbReference type="UniPathway" id="UPA00973"/>
<dbReference type="InterPro" id="IPR005882">
    <property type="entry name" value="Bifunctional_GlmU"/>
</dbReference>
<dbReference type="GO" id="GO:0009245">
    <property type="term" value="P:lipid A biosynthetic process"/>
    <property type="evidence" value="ECO:0007669"/>
    <property type="project" value="UniProtKB-UniRule"/>
</dbReference>
<dbReference type="NCBIfam" id="NF010932">
    <property type="entry name" value="PRK14352.1"/>
    <property type="match status" value="1"/>
</dbReference>
<protein>
    <recommendedName>
        <fullName evidence="17">Bifunctional protein GlmU</fullName>
    </recommendedName>
    <domain>
        <recommendedName>
            <fullName evidence="17">UDP-N-acetylglucosamine pyrophosphorylase</fullName>
            <ecNumber evidence="17">2.7.7.23</ecNumber>
        </recommendedName>
        <alternativeName>
            <fullName evidence="17">N-acetylglucosamine-1-phosphate uridyltransferase</fullName>
        </alternativeName>
    </domain>
    <domain>
        <recommendedName>
            <fullName evidence="17">Glucosamine-1-phosphate N-acetyltransferase</fullName>
            <ecNumber evidence="17">2.3.1.157</ecNumber>
        </recommendedName>
    </domain>
</protein>
<feature type="binding site" evidence="17">
    <location>
        <begin position="87"/>
        <end position="88"/>
    </location>
    <ligand>
        <name>UDP-N-acetyl-alpha-D-glucosamine</name>
        <dbReference type="ChEBI" id="CHEBI:57705"/>
    </ligand>
</feature>
<dbReference type="EC" id="2.3.1.157" evidence="17"/>
<dbReference type="EMBL" id="CP025299">
    <property type="protein sequence ID" value="AUG29208.1"/>
    <property type="molecule type" value="Genomic_DNA"/>
</dbReference>
<keyword evidence="13 17" id="KW-0961">Cell wall biogenesis/degradation</keyword>
<keyword evidence="5 17" id="KW-0548">Nucleotidyltransferase</keyword>
<comment type="pathway">
    <text evidence="17">Nucleotide-sugar biosynthesis; UDP-N-acetyl-alpha-D-glucosamine biosynthesis; UDP-N-acetyl-alpha-D-glucosamine from N-acetyl-alpha-D-glucosamine 1-phosphate: step 1/1.</text>
</comment>
<feature type="binding site" evidence="17">
    <location>
        <position position="82"/>
    </location>
    <ligand>
        <name>UDP-N-acetyl-alpha-D-glucosamine</name>
        <dbReference type="ChEBI" id="CHEBI:57705"/>
    </ligand>
</feature>
<evidence type="ECO:0000256" key="3">
    <source>
        <dbReference type="ARBA" id="ARBA00022490"/>
    </source>
</evidence>
<keyword evidence="3 17" id="KW-0963">Cytoplasm</keyword>
<keyword evidence="10 17" id="KW-0573">Peptidoglycan synthesis</keyword>
<evidence type="ECO:0000256" key="18">
    <source>
        <dbReference type="SAM" id="MobiDB-lite"/>
    </source>
</evidence>
<dbReference type="PANTHER" id="PTHR43584:SF3">
    <property type="entry name" value="BIFUNCTIONAL PROTEIN GLMU"/>
    <property type="match status" value="1"/>
</dbReference>
<feature type="binding site" evidence="17">
    <location>
        <position position="414"/>
    </location>
    <ligand>
        <name>acetyl-CoA</name>
        <dbReference type="ChEBI" id="CHEBI:57288"/>
    </ligand>
</feature>
<proteinExistence type="inferred from homology"/>
<dbReference type="GO" id="GO:0006048">
    <property type="term" value="P:UDP-N-acetylglucosamine biosynthetic process"/>
    <property type="evidence" value="ECO:0007669"/>
    <property type="project" value="UniProtKB-UniPathway"/>
</dbReference>
<keyword evidence="7 17" id="KW-0677">Repeat</keyword>
<dbReference type="KEGG" id="mhos:CXR34_06825"/>
<feature type="binding site" evidence="17">
    <location>
        <begin position="110"/>
        <end position="112"/>
    </location>
    <ligand>
        <name>UDP-N-acetyl-alpha-D-glucosamine</name>
        <dbReference type="ChEBI" id="CHEBI:57705"/>
    </ligand>
</feature>
<evidence type="ECO:0000256" key="4">
    <source>
        <dbReference type="ARBA" id="ARBA00022679"/>
    </source>
</evidence>
<feature type="binding site" evidence="17">
    <location>
        <position position="237"/>
    </location>
    <ligand>
        <name>Mg(2+)</name>
        <dbReference type="ChEBI" id="CHEBI:18420"/>
    </ligand>
</feature>
<keyword evidence="4 17" id="KW-0808">Transferase</keyword>
<comment type="subunit">
    <text evidence="17">Homotrimer.</text>
</comment>
<dbReference type="AlphaFoldDB" id="A0A2K9DLF2"/>
<dbReference type="PANTHER" id="PTHR43584">
    <property type="entry name" value="NUCLEOTIDYL TRANSFERASE"/>
    <property type="match status" value="1"/>
</dbReference>
<dbReference type="Proteomes" id="UP000233276">
    <property type="component" value="Chromosome"/>
</dbReference>
<feature type="binding site" evidence="17">
    <location>
        <begin position="15"/>
        <end position="18"/>
    </location>
    <ligand>
        <name>UDP-N-acetyl-alpha-D-glucosamine</name>
        <dbReference type="ChEBI" id="CHEBI:57705"/>
    </ligand>
</feature>
<comment type="pathway">
    <text evidence="17">Bacterial outer membrane biogenesis; LPS lipid A biosynthesis.</text>
</comment>
<dbReference type="SUPFAM" id="SSF53448">
    <property type="entry name" value="Nucleotide-diphospho-sugar transferases"/>
    <property type="match status" value="1"/>
</dbReference>
<dbReference type="GO" id="GO:0019134">
    <property type="term" value="F:glucosamine-1-phosphate N-acetyltransferase activity"/>
    <property type="evidence" value="ECO:0007669"/>
    <property type="project" value="UniProtKB-UniRule"/>
</dbReference>
<feature type="compositionally biased region" description="Acidic residues" evidence="18">
    <location>
        <begin position="480"/>
        <end position="490"/>
    </location>
</feature>
<dbReference type="CDD" id="cd02540">
    <property type="entry name" value="GT2_GlmU_N_bac"/>
    <property type="match status" value="1"/>
</dbReference>
<evidence type="ECO:0000256" key="17">
    <source>
        <dbReference type="HAMAP-Rule" id="MF_01631"/>
    </source>
</evidence>
<evidence type="ECO:0000259" key="19">
    <source>
        <dbReference type="Pfam" id="PF12804"/>
    </source>
</evidence>
<dbReference type="NCBIfam" id="TIGR01173">
    <property type="entry name" value="glmU"/>
    <property type="match status" value="1"/>
</dbReference>
<dbReference type="InterPro" id="IPR025877">
    <property type="entry name" value="MobA-like_NTP_Trfase"/>
</dbReference>
<comment type="pathway">
    <text evidence="17">Nucleotide-sugar biosynthesis; UDP-N-acetyl-alpha-D-glucosamine biosynthesis; N-acetyl-alpha-D-glucosamine 1-phosphate from alpha-D-glucosamine 6-phosphate (route II): step 2/2.</text>
</comment>
<dbReference type="GO" id="GO:0071555">
    <property type="term" value="P:cell wall organization"/>
    <property type="evidence" value="ECO:0007669"/>
    <property type="project" value="UniProtKB-KW"/>
</dbReference>
<dbReference type="CDD" id="cd03353">
    <property type="entry name" value="LbH_GlmU_C"/>
    <property type="match status" value="1"/>
</dbReference>
<dbReference type="HAMAP" id="MF_01631">
    <property type="entry name" value="GlmU"/>
    <property type="match status" value="1"/>
</dbReference>
<comment type="similarity">
    <text evidence="2 17">In the N-terminal section; belongs to the N-acetylglucosamine-1-phosphate uridyltransferase family.</text>
</comment>
<comment type="catalytic activity">
    <reaction evidence="15 17">
        <text>N-acetyl-alpha-D-glucosamine 1-phosphate + UTP + H(+) = UDP-N-acetyl-alpha-D-glucosamine + diphosphate</text>
        <dbReference type="Rhea" id="RHEA:13509"/>
        <dbReference type="ChEBI" id="CHEBI:15378"/>
        <dbReference type="ChEBI" id="CHEBI:33019"/>
        <dbReference type="ChEBI" id="CHEBI:46398"/>
        <dbReference type="ChEBI" id="CHEBI:57705"/>
        <dbReference type="ChEBI" id="CHEBI:57776"/>
        <dbReference type="EC" id="2.7.7.23"/>
    </reaction>
</comment>
<evidence type="ECO:0000256" key="7">
    <source>
        <dbReference type="ARBA" id="ARBA00022737"/>
    </source>
</evidence>
<feature type="binding site" evidence="17">
    <location>
        <position position="179"/>
    </location>
    <ligand>
        <name>UDP-N-acetyl-alpha-D-glucosamine</name>
        <dbReference type="ChEBI" id="CHEBI:57705"/>
    </ligand>
</feature>
<feature type="binding site" evidence="17">
    <location>
        <position position="149"/>
    </location>
    <ligand>
        <name>UDP-N-acetyl-alpha-D-glucosamine</name>
        <dbReference type="ChEBI" id="CHEBI:57705"/>
    </ligand>
</feature>
<evidence type="ECO:0000256" key="16">
    <source>
        <dbReference type="ARBA" id="ARBA00049628"/>
    </source>
</evidence>
<comment type="subcellular location">
    <subcellularLocation>
        <location evidence="17">Cytoplasm</location>
    </subcellularLocation>
</comment>
<organism evidence="20 21">
    <name type="scientific">Microbacterium hominis</name>
    <dbReference type="NCBI Taxonomy" id="162426"/>
    <lineage>
        <taxon>Bacteria</taxon>
        <taxon>Bacillati</taxon>
        <taxon>Actinomycetota</taxon>
        <taxon>Actinomycetes</taxon>
        <taxon>Micrococcales</taxon>
        <taxon>Microbacteriaceae</taxon>
        <taxon>Microbacterium</taxon>
    </lineage>
</organism>
<dbReference type="GO" id="GO:0008360">
    <property type="term" value="P:regulation of cell shape"/>
    <property type="evidence" value="ECO:0007669"/>
    <property type="project" value="UniProtKB-KW"/>
</dbReference>
<feature type="region of interest" description="N-acetyltransferase" evidence="17">
    <location>
        <begin position="261"/>
        <end position="490"/>
    </location>
</feature>
<dbReference type="GO" id="GO:0003977">
    <property type="term" value="F:UDP-N-acetylglucosamine diphosphorylase activity"/>
    <property type="evidence" value="ECO:0007669"/>
    <property type="project" value="UniProtKB-UniRule"/>
</dbReference>
<dbReference type="Pfam" id="PF12804">
    <property type="entry name" value="NTP_transf_3"/>
    <property type="match status" value="1"/>
</dbReference>
<dbReference type="EC" id="2.7.7.23" evidence="17"/>
<dbReference type="GO" id="GO:0009252">
    <property type="term" value="P:peptidoglycan biosynthetic process"/>
    <property type="evidence" value="ECO:0007669"/>
    <property type="project" value="UniProtKB-UniRule"/>
</dbReference>
<feature type="region of interest" description="Disordered" evidence="18">
    <location>
        <begin position="462"/>
        <end position="490"/>
    </location>
</feature>
<sequence length="490" mass="50411">MTENTWDASLAVVILAAGQGTRMRSALPKVLHRIGGRPLVGHVLDTARDLSAAHVLVVVRHERDQVADAVTGISPEVVVVDQDEVPGTGRAVEVALAAVPAFDGDVLVLSGDVPLLDAPTLSALVRDHRDSGASATLLSAVLDDATGYGRVIRATDGTVERIVEQKDATAAEAAVTEINAGVYVFRSAALRRHLARVGTDNAQGEKYLTDVIGLARAAGEPVVASIVADVALTLGVNDRAQLAEAGRLLNARTVRRWQLEGATIQDPATTWIDVTATLAPDVTVLPNTHILRATAVAAGATIGPDTTLEDCEVGENAVVRRADATLAVIGAGATVGPFAYLRPGTVLAAGGKIGTFVETKNSTIGEGSKVPHLSYIGDTTIGRGVNLGAGAITANYDDIAKHRTEIGDEVHSGSHNVFVAPVRIGDGAKTGAGAVIRKDVPPGALALSVAPQRNVEGWVENHRPGTAAAAAAAQSRSAQEADDGAQEAHG</sequence>
<gene>
    <name evidence="17 20" type="primary">glmU</name>
    <name evidence="20" type="ORF">CXR34_06825</name>
</gene>
<feature type="domain" description="MobA-like NTP transferase" evidence="19">
    <location>
        <begin position="12"/>
        <end position="139"/>
    </location>
</feature>